<dbReference type="Proteomes" id="UP001213000">
    <property type="component" value="Unassembled WGS sequence"/>
</dbReference>
<evidence type="ECO:0000256" key="3">
    <source>
        <dbReference type="PROSITE-ProRule" id="PRU10141"/>
    </source>
</evidence>
<accession>A0AAD5YZ92</accession>
<dbReference type="InterPro" id="IPR011009">
    <property type="entry name" value="Kinase-like_dom_sf"/>
</dbReference>
<sequence length="304" mass="33866">MEDLDGSVTTIATKDIRLGKSIGMGGFSDVLMGEWMGPDETVAVKILRKSRNEDNPKSLQTLRKRLNREVASWRRALNVPHPNVLPFLGLYTHEADRFPALVSPLREAGDILYYLNSRESSPDRRRLAIDIASGLCHLHAHDVVHGDFTPKNILIHIEHGKVIPQIGDFGRAKILDMAGFTGSLMFNSRKQEPDADDYAANNCPVKGKAWALLHRCWRIGYPPTERCSADDFLLALDEHFCGVIRQPSQDELEEAMSSPLVEGATSDPVVEETMSNPIVEEVMSSPLEDFDLSLYDSDSSFSCD</sequence>
<dbReference type="InterPro" id="IPR008266">
    <property type="entry name" value="Tyr_kinase_AS"/>
</dbReference>
<keyword evidence="1 3" id="KW-0547">Nucleotide-binding</keyword>
<dbReference type="PROSITE" id="PS00109">
    <property type="entry name" value="PROTEIN_KINASE_TYR"/>
    <property type="match status" value="1"/>
</dbReference>
<feature type="binding site" evidence="3">
    <location>
        <position position="45"/>
    </location>
    <ligand>
        <name>ATP</name>
        <dbReference type="ChEBI" id="CHEBI:30616"/>
    </ligand>
</feature>
<organism evidence="5 6">
    <name type="scientific">Leucocoprinus birnbaumii</name>
    <dbReference type="NCBI Taxonomy" id="56174"/>
    <lineage>
        <taxon>Eukaryota</taxon>
        <taxon>Fungi</taxon>
        <taxon>Dikarya</taxon>
        <taxon>Basidiomycota</taxon>
        <taxon>Agaricomycotina</taxon>
        <taxon>Agaricomycetes</taxon>
        <taxon>Agaricomycetidae</taxon>
        <taxon>Agaricales</taxon>
        <taxon>Agaricineae</taxon>
        <taxon>Agaricaceae</taxon>
        <taxon>Leucocoprinus</taxon>
    </lineage>
</organism>
<evidence type="ECO:0000313" key="5">
    <source>
        <dbReference type="EMBL" id="KAJ3574382.1"/>
    </source>
</evidence>
<name>A0AAD5YZ92_9AGAR</name>
<feature type="domain" description="Protein kinase" evidence="4">
    <location>
        <begin position="16"/>
        <end position="279"/>
    </location>
</feature>
<evidence type="ECO:0000313" key="6">
    <source>
        <dbReference type="Proteomes" id="UP001213000"/>
    </source>
</evidence>
<dbReference type="GO" id="GO:0004674">
    <property type="term" value="F:protein serine/threonine kinase activity"/>
    <property type="evidence" value="ECO:0007669"/>
    <property type="project" value="TreeGrafter"/>
</dbReference>
<dbReference type="InterPro" id="IPR017441">
    <property type="entry name" value="Protein_kinase_ATP_BS"/>
</dbReference>
<evidence type="ECO:0000256" key="2">
    <source>
        <dbReference type="ARBA" id="ARBA00022840"/>
    </source>
</evidence>
<dbReference type="Pfam" id="PF00069">
    <property type="entry name" value="Pkinase"/>
    <property type="match status" value="1"/>
</dbReference>
<dbReference type="AlphaFoldDB" id="A0AAD5YZ92"/>
<comment type="caution">
    <text evidence="5">The sequence shown here is derived from an EMBL/GenBank/DDBJ whole genome shotgun (WGS) entry which is preliminary data.</text>
</comment>
<dbReference type="PANTHER" id="PTHR44329">
    <property type="entry name" value="SERINE/THREONINE-PROTEIN KINASE TNNI3K-RELATED"/>
    <property type="match status" value="1"/>
</dbReference>
<evidence type="ECO:0000259" key="4">
    <source>
        <dbReference type="PROSITE" id="PS50011"/>
    </source>
</evidence>
<dbReference type="InterPro" id="IPR051681">
    <property type="entry name" value="Ser/Thr_Kinases-Pseudokinases"/>
</dbReference>
<dbReference type="CDD" id="cd00180">
    <property type="entry name" value="PKc"/>
    <property type="match status" value="1"/>
</dbReference>
<reference evidence="5" key="1">
    <citation type="submission" date="2022-07" db="EMBL/GenBank/DDBJ databases">
        <title>Genome Sequence of Leucocoprinus birnbaumii.</title>
        <authorList>
            <person name="Buettner E."/>
        </authorList>
    </citation>
    <scope>NUCLEOTIDE SEQUENCE</scope>
    <source>
        <strain evidence="5">VT141</strain>
    </source>
</reference>
<dbReference type="PANTHER" id="PTHR44329:SF298">
    <property type="entry name" value="MIXED LINEAGE KINASE DOMAIN-LIKE PROTEIN"/>
    <property type="match status" value="1"/>
</dbReference>
<dbReference type="GO" id="GO:0005524">
    <property type="term" value="F:ATP binding"/>
    <property type="evidence" value="ECO:0007669"/>
    <property type="project" value="UniProtKB-UniRule"/>
</dbReference>
<gene>
    <name evidence="5" type="ORF">NP233_g1805</name>
</gene>
<evidence type="ECO:0000256" key="1">
    <source>
        <dbReference type="ARBA" id="ARBA00022741"/>
    </source>
</evidence>
<dbReference type="Gene3D" id="1.10.510.10">
    <property type="entry name" value="Transferase(Phosphotransferase) domain 1"/>
    <property type="match status" value="1"/>
</dbReference>
<dbReference type="PROSITE" id="PS50011">
    <property type="entry name" value="PROTEIN_KINASE_DOM"/>
    <property type="match status" value="1"/>
</dbReference>
<dbReference type="EMBL" id="JANIEX010000070">
    <property type="protein sequence ID" value="KAJ3574382.1"/>
    <property type="molecule type" value="Genomic_DNA"/>
</dbReference>
<protein>
    <recommendedName>
        <fullName evidence="4">Protein kinase domain-containing protein</fullName>
    </recommendedName>
</protein>
<dbReference type="PROSITE" id="PS00107">
    <property type="entry name" value="PROTEIN_KINASE_ATP"/>
    <property type="match status" value="1"/>
</dbReference>
<dbReference type="SUPFAM" id="SSF56112">
    <property type="entry name" value="Protein kinase-like (PK-like)"/>
    <property type="match status" value="1"/>
</dbReference>
<keyword evidence="6" id="KW-1185">Reference proteome</keyword>
<dbReference type="InterPro" id="IPR000719">
    <property type="entry name" value="Prot_kinase_dom"/>
</dbReference>
<proteinExistence type="predicted"/>
<keyword evidence="2 3" id="KW-0067">ATP-binding</keyword>